<evidence type="ECO:0000313" key="1">
    <source>
        <dbReference type="EMBL" id="GFQ69584.1"/>
    </source>
</evidence>
<name>A0A8X6F4T9_TRICU</name>
<dbReference type="Proteomes" id="UP000887116">
    <property type="component" value="Unassembled WGS sequence"/>
</dbReference>
<sequence>MFLETCRTTLRLPRESLTVCSAKHLYDLNNAQEAAPPTIPHESSSLQSSWRASPNACALRVDLCTCDRLLRSAMPYPRDDFLSGFSALFSTLKLFLDPLAGRRDSLYDGHSPSEAPEPRHALLC</sequence>
<organism evidence="1 2">
    <name type="scientific">Trichonephila clavata</name>
    <name type="common">Joro spider</name>
    <name type="synonym">Nephila clavata</name>
    <dbReference type="NCBI Taxonomy" id="2740835"/>
    <lineage>
        <taxon>Eukaryota</taxon>
        <taxon>Metazoa</taxon>
        <taxon>Ecdysozoa</taxon>
        <taxon>Arthropoda</taxon>
        <taxon>Chelicerata</taxon>
        <taxon>Arachnida</taxon>
        <taxon>Araneae</taxon>
        <taxon>Araneomorphae</taxon>
        <taxon>Entelegynae</taxon>
        <taxon>Araneoidea</taxon>
        <taxon>Nephilidae</taxon>
        <taxon>Trichonephila</taxon>
    </lineage>
</organism>
<proteinExistence type="predicted"/>
<dbReference type="AlphaFoldDB" id="A0A8X6F4T9"/>
<accession>A0A8X6F4T9</accession>
<keyword evidence="2" id="KW-1185">Reference proteome</keyword>
<comment type="caution">
    <text evidence="1">The sequence shown here is derived from an EMBL/GenBank/DDBJ whole genome shotgun (WGS) entry which is preliminary data.</text>
</comment>
<gene>
    <name evidence="1" type="ORF">TNCT_549241</name>
</gene>
<dbReference type="EMBL" id="BMAO01030681">
    <property type="protein sequence ID" value="GFQ69584.1"/>
    <property type="molecule type" value="Genomic_DNA"/>
</dbReference>
<reference evidence="1" key="1">
    <citation type="submission" date="2020-07" db="EMBL/GenBank/DDBJ databases">
        <title>Multicomponent nature underlies the extraordinary mechanical properties of spider dragline silk.</title>
        <authorList>
            <person name="Kono N."/>
            <person name="Nakamura H."/>
            <person name="Mori M."/>
            <person name="Yoshida Y."/>
            <person name="Ohtoshi R."/>
            <person name="Malay A.D."/>
            <person name="Moran D.A.P."/>
            <person name="Tomita M."/>
            <person name="Numata K."/>
            <person name="Arakawa K."/>
        </authorList>
    </citation>
    <scope>NUCLEOTIDE SEQUENCE</scope>
</reference>
<evidence type="ECO:0000313" key="2">
    <source>
        <dbReference type="Proteomes" id="UP000887116"/>
    </source>
</evidence>
<protein>
    <submittedName>
        <fullName evidence="1">Uncharacterized protein</fullName>
    </submittedName>
</protein>